<reference evidence="1 2" key="1">
    <citation type="submission" date="2008-10" db="EMBL/GenBank/DDBJ databases">
        <title>Genome sequence of Bacillus cereus G9842.</title>
        <authorList>
            <person name="Dodson R.J."/>
            <person name="Durkin A.S."/>
            <person name="Rosovitz M.J."/>
            <person name="Rasko D.A."/>
            <person name="Hoffmaster A."/>
            <person name="Ravel J."/>
            <person name="Sutton G."/>
        </authorList>
    </citation>
    <scope>NUCLEOTIDE SEQUENCE [LARGE SCALE GENOMIC DNA]</scope>
    <source>
        <strain evidence="1 2">G9842</strain>
    </source>
</reference>
<sequence length="121" mass="14499">MQNNNFNQLTSLKVEYAFQIDRYEVITARTSQRFLKLVFKVWNENEDFEIDQLYMLYDDNSAHSSFYDFISQFRQFGEVKDEILVQDLIGERGTCYFKTNFSNGRVYQKIVLTSWEGNINE</sequence>
<protein>
    <submittedName>
        <fullName evidence="1">Uncharacterized protein</fullName>
    </submittedName>
</protein>
<proteinExistence type="predicted"/>
<dbReference type="RefSeq" id="WP_001180664.1">
    <property type="nucleotide sequence ID" value="NC_011772.1"/>
</dbReference>
<gene>
    <name evidence="1" type="ordered locus">BCG9842_B5358</name>
</gene>
<evidence type="ECO:0000313" key="2">
    <source>
        <dbReference type="Proteomes" id="UP000006744"/>
    </source>
</evidence>
<evidence type="ECO:0000313" key="1">
    <source>
        <dbReference type="EMBL" id="ACK95218.1"/>
    </source>
</evidence>
<dbReference type="EMBL" id="CP001186">
    <property type="protein sequence ID" value="ACK95218.1"/>
    <property type="molecule type" value="Genomic_DNA"/>
</dbReference>
<dbReference type="Proteomes" id="UP000006744">
    <property type="component" value="Chromosome"/>
</dbReference>
<organism evidence="1 2">
    <name type="scientific">Bacillus cereus (strain G9842)</name>
    <dbReference type="NCBI Taxonomy" id="405531"/>
    <lineage>
        <taxon>Bacteria</taxon>
        <taxon>Bacillati</taxon>
        <taxon>Bacillota</taxon>
        <taxon>Bacilli</taxon>
        <taxon>Bacillales</taxon>
        <taxon>Bacillaceae</taxon>
        <taxon>Bacillus</taxon>
        <taxon>Bacillus cereus group</taxon>
    </lineage>
</organism>
<accession>B7IRZ8</accession>
<dbReference type="KEGG" id="bcg:BCG9842_B5358"/>
<dbReference type="AlphaFoldDB" id="B7IRZ8"/>
<dbReference type="HOGENOM" id="CLU_2033318_0_0_9"/>
<name>B7IRZ8_BACC2</name>